<dbReference type="RefSeq" id="XP_001310958.1">
    <property type="nucleotide sequence ID" value="XM_001310957.1"/>
</dbReference>
<keyword evidence="1" id="KW-0677">Repeat</keyword>
<gene>
    <name evidence="4" type="ORF">TVAG_275380</name>
</gene>
<dbReference type="SUPFAM" id="SSF48403">
    <property type="entry name" value="Ankyrin repeat"/>
    <property type="match status" value="1"/>
</dbReference>
<accession>A2FAP2</accession>
<keyword evidence="2 3" id="KW-0040">ANK repeat</keyword>
<evidence type="ECO:0000256" key="1">
    <source>
        <dbReference type="ARBA" id="ARBA00022737"/>
    </source>
</evidence>
<feature type="repeat" description="ANK" evidence="3">
    <location>
        <begin position="16"/>
        <end position="48"/>
    </location>
</feature>
<protein>
    <submittedName>
        <fullName evidence="4">Uncharacterized protein</fullName>
    </submittedName>
</protein>
<dbReference type="InterPro" id="IPR036770">
    <property type="entry name" value="Ankyrin_rpt-contain_sf"/>
</dbReference>
<dbReference type="OrthoDB" id="448455at2759"/>
<proteinExistence type="predicted"/>
<dbReference type="PROSITE" id="PS50088">
    <property type="entry name" value="ANK_REPEAT"/>
    <property type="match status" value="1"/>
</dbReference>
<evidence type="ECO:0000256" key="2">
    <source>
        <dbReference type="ARBA" id="ARBA00023043"/>
    </source>
</evidence>
<name>A2FAP2_TRIV3</name>
<evidence type="ECO:0000313" key="4">
    <source>
        <dbReference type="EMBL" id="EAX98028.1"/>
    </source>
</evidence>
<keyword evidence="5" id="KW-1185">Reference proteome</keyword>
<reference evidence="4" key="1">
    <citation type="submission" date="2006-10" db="EMBL/GenBank/DDBJ databases">
        <authorList>
            <person name="Amadeo P."/>
            <person name="Zhao Q."/>
            <person name="Wortman J."/>
            <person name="Fraser-Liggett C."/>
            <person name="Carlton J."/>
        </authorList>
    </citation>
    <scope>NUCLEOTIDE SEQUENCE</scope>
    <source>
        <strain evidence="4">G3</strain>
    </source>
</reference>
<dbReference type="SMR" id="A2FAP2"/>
<dbReference type="Pfam" id="PF12796">
    <property type="entry name" value="Ank_2"/>
    <property type="match status" value="1"/>
</dbReference>
<dbReference type="VEuPathDB" id="TrichDB:TVAGG3_0310710"/>
<dbReference type="PANTHER" id="PTHR24188:SF29">
    <property type="entry name" value="GH09064P"/>
    <property type="match status" value="1"/>
</dbReference>
<dbReference type="Gene3D" id="1.25.40.20">
    <property type="entry name" value="Ankyrin repeat-containing domain"/>
    <property type="match status" value="1"/>
</dbReference>
<dbReference type="EMBL" id="DS113691">
    <property type="protein sequence ID" value="EAX98028.1"/>
    <property type="molecule type" value="Genomic_DNA"/>
</dbReference>
<dbReference type="InParanoid" id="A2FAP2"/>
<reference evidence="4" key="2">
    <citation type="journal article" date="2007" name="Science">
        <title>Draft genome sequence of the sexually transmitted pathogen Trichomonas vaginalis.</title>
        <authorList>
            <person name="Carlton J.M."/>
            <person name="Hirt R.P."/>
            <person name="Silva J.C."/>
            <person name="Delcher A.L."/>
            <person name="Schatz M."/>
            <person name="Zhao Q."/>
            <person name="Wortman J.R."/>
            <person name="Bidwell S.L."/>
            <person name="Alsmark U.C.M."/>
            <person name="Besteiro S."/>
            <person name="Sicheritz-Ponten T."/>
            <person name="Noel C.J."/>
            <person name="Dacks J.B."/>
            <person name="Foster P.G."/>
            <person name="Simillion C."/>
            <person name="Van de Peer Y."/>
            <person name="Miranda-Saavedra D."/>
            <person name="Barton G.J."/>
            <person name="Westrop G.D."/>
            <person name="Mueller S."/>
            <person name="Dessi D."/>
            <person name="Fiori P.L."/>
            <person name="Ren Q."/>
            <person name="Paulsen I."/>
            <person name="Zhang H."/>
            <person name="Bastida-Corcuera F.D."/>
            <person name="Simoes-Barbosa A."/>
            <person name="Brown M.T."/>
            <person name="Hayes R.D."/>
            <person name="Mukherjee M."/>
            <person name="Okumura C.Y."/>
            <person name="Schneider R."/>
            <person name="Smith A.J."/>
            <person name="Vanacova S."/>
            <person name="Villalvazo M."/>
            <person name="Haas B.J."/>
            <person name="Pertea M."/>
            <person name="Feldblyum T.V."/>
            <person name="Utterback T.R."/>
            <person name="Shu C.L."/>
            <person name="Osoegawa K."/>
            <person name="de Jong P.J."/>
            <person name="Hrdy I."/>
            <person name="Horvathova L."/>
            <person name="Zubacova Z."/>
            <person name="Dolezal P."/>
            <person name="Malik S.B."/>
            <person name="Logsdon J.M. Jr."/>
            <person name="Henze K."/>
            <person name="Gupta A."/>
            <person name="Wang C.C."/>
            <person name="Dunne R.L."/>
            <person name="Upcroft J.A."/>
            <person name="Upcroft P."/>
            <person name="White O."/>
            <person name="Salzberg S.L."/>
            <person name="Tang P."/>
            <person name="Chiu C.-H."/>
            <person name="Lee Y.-S."/>
            <person name="Embley T.M."/>
            <person name="Coombs G.H."/>
            <person name="Mottram J.C."/>
            <person name="Tachezy J."/>
            <person name="Fraser-Liggett C.M."/>
            <person name="Johnson P.J."/>
        </authorList>
    </citation>
    <scope>NUCLEOTIDE SEQUENCE [LARGE SCALE GENOMIC DNA]</scope>
    <source>
        <strain evidence="4">G3</strain>
    </source>
</reference>
<dbReference type="VEuPathDB" id="TrichDB:TVAG_275380"/>
<evidence type="ECO:0000313" key="5">
    <source>
        <dbReference type="Proteomes" id="UP000001542"/>
    </source>
</evidence>
<organism evidence="4 5">
    <name type="scientific">Trichomonas vaginalis (strain ATCC PRA-98 / G3)</name>
    <dbReference type="NCBI Taxonomy" id="412133"/>
    <lineage>
        <taxon>Eukaryota</taxon>
        <taxon>Metamonada</taxon>
        <taxon>Parabasalia</taxon>
        <taxon>Trichomonadida</taxon>
        <taxon>Trichomonadidae</taxon>
        <taxon>Trichomonas</taxon>
    </lineage>
</organism>
<dbReference type="InterPro" id="IPR002110">
    <property type="entry name" value="Ankyrin_rpt"/>
</dbReference>
<dbReference type="PANTHER" id="PTHR24188">
    <property type="entry name" value="ANKYRIN REPEAT PROTEIN"/>
    <property type="match status" value="1"/>
</dbReference>
<evidence type="ECO:0000256" key="3">
    <source>
        <dbReference type="PROSITE-ProRule" id="PRU00023"/>
    </source>
</evidence>
<dbReference type="KEGG" id="tva:4755818"/>
<sequence>MSKACEEGLWKKTTDDERNVLHFASEKGNLRLIKSLIESNCDKESKANYGYTPLIFASEKGHL</sequence>
<dbReference type="Proteomes" id="UP000001542">
    <property type="component" value="Unassembled WGS sequence"/>
</dbReference>
<dbReference type="AlphaFoldDB" id="A2FAP2"/>